<comment type="subcellular location">
    <subcellularLocation>
        <location evidence="1">Nucleus</location>
    </subcellularLocation>
</comment>
<evidence type="ECO:0000259" key="8">
    <source>
        <dbReference type="PROSITE" id="PS50016"/>
    </source>
</evidence>
<dbReference type="InterPro" id="IPR016181">
    <property type="entry name" value="Acyl_CoA_acyltransferase"/>
</dbReference>
<gene>
    <name evidence="10" type="ORF">OSB04_007866</name>
</gene>
<evidence type="ECO:0000256" key="6">
    <source>
        <dbReference type="PROSITE-ProRule" id="PRU00146"/>
    </source>
</evidence>
<dbReference type="SUPFAM" id="SSF55729">
    <property type="entry name" value="Acyl-CoA N-acyltransferases (Nat)"/>
    <property type="match status" value="1"/>
</dbReference>
<evidence type="ECO:0000313" key="11">
    <source>
        <dbReference type="Proteomes" id="UP001172457"/>
    </source>
</evidence>
<dbReference type="SUPFAM" id="SSF57903">
    <property type="entry name" value="FYVE/PHD zinc finger"/>
    <property type="match status" value="1"/>
</dbReference>
<protein>
    <submittedName>
        <fullName evidence="10">Uncharacterized protein</fullName>
    </submittedName>
</protein>
<dbReference type="InterPro" id="IPR001965">
    <property type="entry name" value="Znf_PHD"/>
</dbReference>
<dbReference type="Proteomes" id="UP001172457">
    <property type="component" value="Chromosome 2"/>
</dbReference>
<organism evidence="10 11">
    <name type="scientific">Centaurea solstitialis</name>
    <name type="common">yellow star-thistle</name>
    <dbReference type="NCBI Taxonomy" id="347529"/>
    <lineage>
        <taxon>Eukaryota</taxon>
        <taxon>Viridiplantae</taxon>
        <taxon>Streptophyta</taxon>
        <taxon>Embryophyta</taxon>
        <taxon>Tracheophyta</taxon>
        <taxon>Spermatophyta</taxon>
        <taxon>Magnoliopsida</taxon>
        <taxon>eudicotyledons</taxon>
        <taxon>Gunneridae</taxon>
        <taxon>Pentapetalae</taxon>
        <taxon>asterids</taxon>
        <taxon>campanulids</taxon>
        <taxon>Asterales</taxon>
        <taxon>Asteraceae</taxon>
        <taxon>Carduoideae</taxon>
        <taxon>Cardueae</taxon>
        <taxon>Centaureinae</taxon>
        <taxon>Centaurea</taxon>
    </lineage>
</organism>
<dbReference type="EMBL" id="JARYMX010000002">
    <property type="protein sequence ID" value="KAJ9562706.1"/>
    <property type="molecule type" value="Genomic_DNA"/>
</dbReference>
<feature type="region of interest" description="Disordered" evidence="7">
    <location>
        <begin position="343"/>
        <end position="374"/>
    </location>
</feature>
<dbReference type="PROSITE" id="PS50016">
    <property type="entry name" value="ZF_PHD_2"/>
    <property type="match status" value="1"/>
</dbReference>
<feature type="compositionally biased region" description="Polar residues" evidence="7">
    <location>
        <begin position="358"/>
        <end position="369"/>
    </location>
</feature>
<dbReference type="Pfam" id="PF00628">
    <property type="entry name" value="PHD"/>
    <property type="match status" value="1"/>
</dbReference>
<evidence type="ECO:0000256" key="4">
    <source>
        <dbReference type="ARBA" id="ARBA00022833"/>
    </source>
</evidence>
<proteinExistence type="predicted"/>
<feature type="domain" description="PHD-type" evidence="8">
    <location>
        <begin position="525"/>
        <end position="570"/>
    </location>
</feature>
<dbReference type="InterPro" id="IPR056511">
    <property type="entry name" value="IDM1_C"/>
</dbReference>
<keyword evidence="4" id="KW-0862">Zinc</keyword>
<accession>A0AA38TW70</accession>
<dbReference type="PANTHER" id="PTHR46508">
    <property type="entry name" value="PHD FINGER FAMILY PROTEIN"/>
    <property type="match status" value="1"/>
</dbReference>
<dbReference type="CDD" id="cd04301">
    <property type="entry name" value="NAT_SF"/>
    <property type="match status" value="1"/>
</dbReference>
<evidence type="ECO:0000256" key="1">
    <source>
        <dbReference type="ARBA" id="ARBA00004123"/>
    </source>
</evidence>
<dbReference type="GO" id="GO:0016747">
    <property type="term" value="F:acyltransferase activity, transferring groups other than amino-acyl groups"/>
    <property type="evidence" value="ECO:0007669"/>
    <property type="project" value="InterPro"/>
</dbReference>
<comment type="caution">
    <text evidence="10">The sequence shown here is derived from an EMBL/GenBank/DDBJ whole genome shotgun (WGS) entry which is preliminary data.</text>
</comment>
<keyword evidence="11" id="KW-1185">Reference proteome</keyword>
<dbReference type="InterPro" id="IPR000182">
    <property type="entry name" value="GNAT_dom"/>
</dbReference>
<evidence type="ECO:0000259" key="9">
    <source>
        <dbReference type="PROSITE" id="PS51186"/>
    </source>
</evidence>
<evidence type="ECO:0000256" key="5">
    <source>
        <dbReference type="ARBA" id="ARBA00023242"/>
    </source>
</evidence>
<sequence length="901" mass="101110">MKGHCVKSLNMLLSCGIDNFHDDGFEGSMDEDHIFREVFFGHESGRSSERCILTGSTNFENDKRMPKNISFCSDSDHSATTSHEDFQSSISEEFALITRNSPDVEVKRRKVLSGEHSNTKSYLEKVVKSSNGPKVYDVSKAIVLPVSEESHVKKLLDTKLKPAQCSKSRWKASSFIELDKDELSVPLKDSTLDPKSHLRYHTYCLLKSAGWVIGRRNRPTHCKGRGEYVFKSPEGRPIREFHRAWNMCGKRLVEDAKYIDFRDDIRWTDLTQYCSDLSNALTEVEELRNSEAATALARSWYLLDPFAKVVFVDKSLPSLKEGKEVKAERTVINSSYLNHNVYEKSDKHQKKKKGNIKQPATLSNRSTPKQAGVKRGSRVLKVKRKYKSRKGGCRLLPRGFAKGGHMQKGKWSGLGVRTVLTLLIDLGAIRLNEAIVYRNPKDDSVVKDGIVTLDGIICRCCKKVFSVSEFKNHASSTGVNRLCLDLFMESGKSFTLCQLEAWSTEYKVRKSAIRTVYDEGIDQSDDSCGLCGDGGELICCDNCPSTFHQACLSTQELPEGNWYCSTCCCCSCGNVVNQIETSISKALKCLQCERKYHEECIKENAIEGESVAPNWFCGETCKKIHSGLQSRIGHVNPISDGFSWTVLRCIHGDEKVLSGESFVALKAECNLKLAVALTIMEECFLPMVDTRTGIHMIPHVLYNCGSEFVRLNYEGFYTVVLEKDDILLCAASIRIHGATVAELPLIATCSRYRRQGMCRRLMDAIEEMLKSFKVEKLVVSAIPSVVETWTEGFGFSPLEADEKKSLEKTNLMVFPGTVWLKKPMYQGSSSIQIKHFKDAAAMEAENVNFEETSQLDMVPFLQECGNRDDKLVEQVSKLSCMPKMEGSLAESGCDITLSDCL</sequence>
<dbReference type="InterPro" id="IPR013083">
    <property type="entry name" value="Znf_RING/FYVE/PHD"/>
</dbReference>
<dbReference type="SMART" id="SM00249">
    <property type="entry name" value="PHD"/>
    <property type="match status" value="2"/>
</dbReference>
<dbReference type="InterPro" id="IPR011011">
    <property type="entry name" value="Znf_FYVE_PHD"/>
</dbReference>
<evidence type="ECO:0000256" key="3">
    <source>
        <dbReference type="ARBA" id="ARBA00022771"/>
    </source>
</evidence>
<dbReference type="Pfam" id="PF16135">
    <property type="entry name" value="TDBD"/>
    <property type="match status" value="1"/>
</dbReference>
<keyword evidence="2" id="KW-0479">Metal-binding</keyword>
<dbReference type="PROSITE" id="PS51186">
    <property type="entry name" value="GNAT"/>
    <property type="match status" value="1"/>
</dbReference>
<keyword evidence="5" id="KW-0539">Nucleus</keyword>
<dbReference type="Gene3D" id="3.30.40.10">
    <property type="entry name" value="Zinc/RING finger domain, C3HC4 (zinc finger)"/>
    <property type="match status" value="1"/>
</dbReference>
<name>A0AA38TW70_9ASTR</name>
<keyword evidence="3 6" id="KW-0863">Zinc-finger</keyword>
<dbReference type="Gene3D" id="3.40.630.30">
    <property type="match status" value="1"/>
</dbReference>
<dbReference type="InterPro" id="IPR019787">
    <property type="entry name" value="Znf_PHD-finger"/>
</dbReference>
<evidence type="ECO:0000256" key="2">
    <source>
        <dbReference type="ARBA" id="ARBA00022723"/>
    </source>
</evidence>
<dbReference type="GO" id="GO:0008270">
    <property type="term" value="F:zinc ion binding"/>
    <property type="evidence" value="ECO:0007669"/>
    <property type="project" value="UniProtKB-KW"/>
</dbReference>
<dbReference type="PANTHER" id="PTHR46508:SF27">
    <property type="entry name" value="HISTONE ACETYLTRANSFERASE CHROMATIN REGULATOR PHD FAMILY"/>
    <property type="match status" value="1"/>
</dbReference>
<dbReference type="InterPro" id="IPR032308">
    <property type="entry name" value="TDBD"/>
</dbReference>
<evidence type="ECO:0000256" key="7">
    <source>
        <dbReference type="SAM" id="MobiDB-lite"/>
    </source>
</evidence>
<feature type="domain" description="N-acetyltransferase" evidence="9">
    <location>
        <begin position="675"/>
        <end position="825"/>
    </location>
</feature>
<reference evidence="10" key="1">
    <citation type="submission" date="2023-03" db="EMBL/GenBank/DDBJ databases">
        <title>Chromosome-scale reference genome and RAD-based genetic map of yellow starthistle (Centaurea solstitialis) reveal putative structural variation and QTLs associated with invader traits.</title>
        <authorList>
            <person name="Reatini B."/>
            <person name="Cang F.A."/>
            <person name="Jiang Q."/>
            <person name="Mckibben M.T.W."/>
            <person name="Barker M.S."/>
            <person name="Rieseberg L.H."/>
            <person name="Dlugosch K.M."/>
        </authorList>
    </citation>
    <scope>NUCLEOTIDE SEQUENCE</scope>
    <source>
        <strain evidence="10">CAN-66</strain>
        <tissue evidence="10">Leaf</tissue>
    </source>
</reference>
<evidence type="ECO:0000313" key="10">
    <source>
        <dbReference type="EMBL" id="KAJ9562706.1"/>
    </source>
</evidence>
<dbReference type="AlphaFoldDB" id="A0AA38TW70"/>
<dbReference type="Pfam" id="PF23209">
    <property type="entry name" value="IDM1_C"/>
    <property type="match status" value="1"/>
</dbReference>
<dbReference type="GO" id="GO:0005634">
    <property type="term" value="C:nucleus"/>
    <property type="evidence" value="ECO:0007669"/>
    <property type="project" value="UniProtKB-SubCell"/>
</dbReference>